<protein>
    <submittedName>
        <fullName evidence="1">Uncharacterized protein</fullName>
    </submittedName>
</protein>
<reference evidence="1 2" key="1">
    <citation type="journal article" date="2019" name="Nat. Med.">
        <title>A library of human gut bacterial isolates paired with longitudinal multiomics data enables mechanistic microbiome research.</title>
        <authorList>
            <person name="Poyet M."/>
            <person name="Groussin M."/>
            <person name="Gibbons S.M."/>
            <person name="Avila-Pacheco J."/>
            <person name="Jiang X."/>
            <person name="Kearney S.M."/>
            <person name="Perrotta A.R."/>
            <person name="Berdy B."/>
            <person name="Zhao S."/>
            <person name="Lieberman T.D."/>
            <person name="Swanson P.K."/>
            <person name="Smith M."/>
            <person name="Roesemann S."/>
            <person name="Alexander J.E."/>
            <person name="Rich S.A."/>
            <person name="Livny J."/>
            <person name="Vlamakis H."/>
            <person name="Clish C."/>
            <person name="Bullock K."/>
            <person name="Deik A."/>
            <person name="Scott J."/>
            <person name="Pierce K.A."/>
            <person name="Xavier R.J."/>
            <person name="Alm E.J."/>
        </authorList>
    </citation>
    <scope>NUCLEOTIDE SEQUENCE [LARGE SCALE GENOMIC DNA]</scope>
    <source>
        <strain evidence="1 2">BIOML-A2</strain>
    </source>
</reference>
<dbReference type="Proteomes" id="UP000434475">
    <property type="component" value="Unassembled WGS sequence"/>
</dbReference>
<gene>
    <name evidence="1" type="ORF">GKE97_10235</name>
</gene>
<proteinExistence type="predicted"/>
<comment type="caution">
    <text evidence="1">The sequence shown here is derived from an EMBL/GenBank/DDBJ whole genome shotgun (WGS) entry which is preliminary data.</text>
</comment>
<accession>A0A6I2R1W4</accession>
<organism evidence="1 2">
    <name type="scientific">Flavonifractor plautii</name>
    <name type="common">Fusobacterium plautii</name>
    <dbReference type="NCBI Taxonomy" id="292800"/>
    <lineage>
        <taxon>Bacteria</taxon>
        <taxon>Bacillati</taxon>
        <taxon>Bacillota</taxon>
        <taxon>Clostridia</taxon>
        <taxon>Eubacteriales</taxon>
        <taxon>Oscillospiraceae</taxon>
        <taxon>Flavonifractor</taxon>
    </lineage>
</organism>
<dbReference type="AlphaFoldDB" id="A0A6I2R1W4"/>
<evidence type="ECO:0000313" key="1">
    <source>
        <dbReference type="EMBL" id="MSB19899.1"/>
    </source>
</evidence>
<evidence type="ECO:0000313" key="2">
    <source>
        <dbReference type="Proteomes" id="UP000434475"/>
    </source>
</evidence>
<dbReference type="EMBL" id="WKPR01000009">
    <property type="protein sequence ID" value="MSB19899.1"/>
    <property type="molecule type" value="Genomic_DNA"/>
</dbReference>
<name>A0A6I2R1W4_FLAPL</name>
<dbReference type="RefSeq" id="WP_108981853.1">
    <property type="nucleotide sequence ID" value="NZ_JAQLWY010000062.1"/>
</dbReference>
<sequence>MLFKDFAQKLGFGDDIANVARGNNSELPRVGNVARKIDIALRNAVNDLFNDPDSKEKLLDACELTRKPEDISYYLVDSVLMTPDEDWFHVRWIARIGEQNVDIAVFKLLTKEVDLCGKTIAFVEGAEFESGLADDMTDAMVAALKLHNEAGHDLFERWCYGSDDWRADHLICPACGSPIGAYSSGGRVVAGCNYCEWEPTKKYSYKSELANVENMKAERKKHRKYCQKVENHNKLQDRMMGEIKTFIKAATHESPKGDLFYRYRCSIDDAISILQNTANQMDVKQKNQK</sequence>